<feature type="domain" description="HTH arsR-type" evidence="1">
    <location>
        <begin position="35"/>
        <end position="115"/>
    </location>
</feature>
<dbReference type="CDD" id="cd00090">
    <property type="entry name" value="HTH_ARSR"/>
    <property type="match status" value="1"/>
</dbReference>
<dbReference type="Gene3D" id="6.10.140.2180">
    <property type="match status" value="1"/>
</dbReference>
<accession>A0A4V5UXP2</accession>
<sequence>MLPFTLLLPNLGPMETRENPGATLMDESSTPVSDLLLHPIRWRIVQRVLGRELTTTDLKRDLPDVPSTSLYRHVAVLIDAGFLTVVRERKVRGTTERTLSLDQTKVGRIDEREARAMTPEQHRQAFLMMLTGLAADFDRAVERGDLETRLPQLGYSQLAVYVDAADLDVIREGINAVLEPHLQEAPGKDRVVLSLVALPDV</sequence>
<protein>
    <submittedName>
        <fullName evidence="2">Transcriptional regulator</fullName>
    </submittedName>
</protein>
<comment type="caution">
    <text evidence="2">The sequence shown here is derived from an EMBL/GenBank/DDBJ whole genome shotgun (WGS) entry which is preliminary data.</text>
</comment>
<gene>
    <name evidence="2" type="ORF">FDA38_40780</name>
</gene>
<keyword evidence="3" id="KW-1185">Reference proteome</keyword>
<dbReference type="EMBL" id="SZPZ01000007">
    <property type="protein sequence ID" value="TKK73623.1"/>
    <property type="molecule type" value="Genomic_DNA"/>
</dbReference>
<dbReference type="InterPro" id="IPR011991">
    <property type="entry name" value="ArsR-like_HTH"/>
</dbReference>
<dbReference type="SMART" id="SM00418">
    <property type="entry name" value="HTH_ARSR"/>
    <property type="match status" value="1"/>
</dbReference>
<dbReference type="InterPro" id="IPR036390">
    <property type="entry name" value="WH_DNA-bd_sf"/>
</dbReference>
<proteinExistence type="predicted"/>
<reference evidence="2 3" key="1">
    <citation type="submission" date="2019-04" db="EMBL/GenBank/DDBJ databases">
        <title>Kribbella sp. NEAU-THZ 27 nov., a novel actinomycete isolated from soil.</title>
        <authorList>
            <person name="Duan L."/>
        </authorList>
    </citation>
    <scope>NUCLEOTIDE SEQUENCE [LARGE SCALE GENOMIC DNA]</scope>
    <source>
        <strain evidence="3">NEAU-THZ27</strain>
    </source>
</reference>
<dbReference type="OrthoDB" id="5949858at2"/>
<name>A0A4V5UXP2_9ACTN</name>
<dbReference type="InterPro" id="IPR036388">
    <property type="entry name" value="WH-like_DNA-bd_sf"/>
</dbReference>
<dbReference type="InterPro" id="IPR001845">
    <property type="entry name" value="HTH_ArsR_DNA-bd_dom"/>
</dbReference>
<organism evidence="2 3">
    <name type="scientific">Kribbella jiaozuonensis</name>
    <dbReference type="NCBI Taxonomy" id="2575441"/>
    <lineage>
        <taxon>Bacteria</taxon>
        <taxon>Bacillati</taxon>
        <taxon>Actinomycetota</taxon>
        <taxon>Actinomycetes</taxon>
        <taxon>Propionibacteriales</taxon>
        <taxon>Kribbellaceae</taxon>
        <taxon>Kribbella</taxon>
    </lineage>
</organism>
<evidence type="ECO:0000313" key="2">
    <source>
        <dbReference type="EMBL" id="TKK73623.1"/>
    </source>
</evidence>
<dbReference type="AlphaFoldDB" id="A0A4V5UXP2"/>
<dbReference type="Proteomes" id="UP000305836">
    <property type="component" value="Unassembled WGS sequence"/>
</dbReference>
<dbReference type="GO" id="GO:0003700">
    <property type="term" value="F:DNA-binding transcription factor activity"/>
    <property type="evidence" value="ECO:0007669"/>
    <property type="project" value="InterPro"/>
</dbReference>
<dbReference type="Gene3D" id="1.10.10.10">
    <property type="entry name" value="Winged helix-like DNA-binding domain superfamily/Winged helix DNA-binding domain"/>
    <property type="match status" value="1"/>
</dbReference>
<dbReference type="SUPFAM" id="SSF46785">
    <property type="entry name" value="Winged helix' DNA-binding domain"/>
    <property type="match status" value="1"/>
</dbReference>
<dbReference type="Pfam" id="PF12840">
    <property type="entry name" value="HTH_20"/>
    <property type="match status" value="1"/>
</dbReference>
<evidence type="ECO:0000313" key="3">
    <source>
        <dbReference type="Proteomes" id="UP000305836"/>
    </source>
</evidence>
<evidence type="ECO:0000259" key="1">
    <source>
        <dbReference type="SMART" id="SM00418"/>
    </source>
</evidence>